<evidence type="ECO:0000256" key="1">
    <source>
        <dbReference type="SAM" id="MobiDB-lite"/>
    </source>
</evidence>
<dbReference type="Proteomes" id="UP000010816">
    <property type="component" value="Chromosome"/>
</dbReference>
<gene>
    <name evidence="2" type="ORF">Thimo_2034</name>
</gene>
<sequence length="262" mass="29248">MDGVEESIARKYRVLGELFDERERRLWAAVEAGELGRGVISLIARAPGLSRNAISRGLDELAGVQRGETLPQGRIRAAGGGRKSLTEKDPQLLEALERLVEPMTRGDPQSPLRWTCKSTRQLAQALKRQGHPVGRQKVCELLGALGYSLQANRKSHEGSNHADRDAQFAHINAQVSDHQQRGQPVISVDTKKKELIGDFRNGGREWHPRGRPEEVRNHDFMDPDLGKVNPYGVYDQSANVGWVSVGTDHDAAEFAVERIRRW</sequence>
<feature type="region of interest" description="Disordered" evidence="1">
    <location>
        <begin position="199"/>
        <end position="221"/>
    </location>
</feature>
<dbReference type="AlphaFoldDB" id="L0GXT4"/>
<dbReference type="Pfam" id="PF07592">
    <property type="entry name" value="DDE_Tnp_ISAZ013"/>
    <property type="match status" value="1"/>
</dbReference>
<reference evidence="2 3" key="1">
    <citation type="submission" date="2011-09" db="EMBL/GenBank/DDBJ databases">
        <title>Complete sequence of chromosome of Thioflavicoccus mobilis 8321.</title>
        <authorList>
            <consortium name="US DOE Joint Genome Institute"/>
            <person name="Lucas S."/>
            <person name="Han J."/>
            <person name="Lapidus A."/>
            <person name="Cheng J.-F."/>
            <person name="Goodwin L."/>
            <person name="Pitluck S."/>
            <person name="Peters L."/>
            <person name="Ovchinnikova G."/>
            <person name="Lu M."/>
            <person name="Detter J.C."/>
            <person name="Han C."/>
            <person name="Tapia R."/>
            <person name="Land M."/>
            <person name="Hauser L."/>
            <person name="Kyrpides N."/>
            <person name="Ivanova N."/>
            <person name="Pagani I."/>
            <person name="Vogl K."/>
            <person name="Liu Z."/>
            <person name="Imhoff J."/>
            <person name="Thiel V."/>
            <person name="Frigaard N.-U."/>
            <person name="Bryant D."/>
            <person name="Woyke T."/>
        </authorList>
    </citation>
    <scope>NUCLEOTIDE SEQUENCE [LARGE SCALE GENOMIC DNA]</scope>
    <source>
        <strain evidence="2 3">8321</strain>
    </source>
</reference>
<dbReference type="eggNOG" id="COG1609">
    <property type="taxonomic scope" value="Bacteria"/>
</dbReference>
<dbReference type="STRING" id="765912.Thimo_2034"/>
<keyword evidence="3" id="KW-1185">Reference proteome</keyword>
<dbReference type="KEGG" id="tmb:Thimo_2034"/>
<accession>L0GXT4</accession>
<dbReference type="PATRIC" id="fig|765912.4.peg.1991"/>
<protein>
    <submittedName>
        <fullName evidence="2">Rhodopirellula transposase</fullName>
    </submittedName>
</protein>
<dbReference type="InterPro" id="IPR011518">
    <property type="entry name" value="Transposase_36"/>
</dbReference>
<dbReference type="HOGENOM" id="CLU_024793_0_0_6"/>
<organism evidence="2 3">
    <name type="scientific">Thioflavicoccus mobilis 8321</name>
    <dbReference type="NCBI Taxonomy" id="765912"/>
    <lineage>
        <taxon>Bacteria</taxon>
        <taxon>Pseudomonadati</taxon>
        <taxon>Pseudomonadota</taxon>
        <taxon>Gammaproteobacteria</taxon>
        <taxon>Chromatiales</taxon>
        <taxon>Chromatiaceae</taxon>
        <taxon>Thioflavicoccus</taxon>
    </lineage>
</organism>
<dbReference type="NCBIfam" id="NF033519">
    <property type="entry name" value="transpos_ISAzo13"/>
    <property type="match status" value="1"/>
</dbReference>
<evidence type="ECO:0000313" key="3">
    <source>
        <dbReference type="Proteomes" id="UP000010816"/>
    </source>
</evidence>
<name>L0GXT4_9GAMM</name>
<dbReference type="OrthoDB" id="9781031at2"/>
<proteinExistence type="predicted"/>
<dbReference type="EMBL" id="CP003051">
    <property type="protein sequence ID" value="AGA90791.1"/>
    <property type="molecule type" value="Genomic_DNA"/>
</dbReference>
<evidence type="ECO:0000313" key="2">
    <source>
        <dbReference type="EMBL" id="AGA90791.1"/>
    </source>
</evidence>